<dbReference type="AlphaFoldDB" id="A0A077PJM5"/>
<accession>A0A077PJM5</accession>
<proteinExistence type="predicted"/>
<organism evidence="1 2">
    <name type="scientific">Xenorhabdus bovienii str. kraussei Quebec</name>
    <dbReference type="NCBI Taxonomy" id="1398203"/>
    <lineage>
        <taxon>Bacteria</taxon>
        <taxon>Pseudomonadati</taxon>
        <taxon>Pseudomonadota</taxon>
        <taxon>Gammaproteobacteria</taxon>
        <taxon>Enterobacterales</taxon>
        <taxon>Morganellaceae</taxon>
        <taxon>Xenorhabdus</taxon>
    </lineage>
</organism>
<name>A0A077PJM5_XENBV</name>
<dbReference type="HOGENOM" id="CLU_3241622_0_0_6"/>
<sequence length="43" mass="5336">MILNQDCFYVFLSHYIRHDKLIYRYDINHLSIDDKSKPFKTPF</sequence>
<dbReference type="EMBL" id="CBSY010000200">
    <property type="protein sequence ID" value="CDH20822.1"/>
    <property type="molecule type" value="Genomic_DNA"/>
</dbReference>
<reference evidence="1" key="1">
    <citation type="submission" date="2013-07" db="EMBL/GenBank/DDBJ databases">
        <title>Sub-species coevolution in mutualistic symbiosis.</title>
        <authorList>
            <person name="Murfin K."/>
            <person name="Klassen J."/>
            <person name="Lee M."/>
            <person name="Forst S."/>
            <person name="Stock P."/>
            <person name="Goodrich-Blair H."/>
        </authorList>
    </citation>
    <scope>NUCLEOTIDE SEQUENCE [LARGE SCALE GENOMIC DNA]</scope>
    <source>
        <strain evidence="1">Kraussei Quebec</strain>
    </source>
</reference>
<gene>
    <name evidence="1" type="ORF">XBKQ1_2790019</name>
</gene>
<protein>
    <submittedName>
        <fullName evidence="1">Uncharacterized protein</fullName>
    </submittedName>
</protein>
<comment type="caution">
    <text evidence="1">The sequence shown here is derived from an EMBL/GenBank/DDBJ whole genome shotgun (WGS) entry which is preliminary data.</text>
</comment>
<evidence type="ECO:0000313" key="2">
    <source>
        <dbReference type="Proteomes" id="UP000028500"/>
    </source>
</evidence>
<keyword evidence="2" id="KW-1185">Reference proteome</keyword>
<dbReference type="Proteomes" id="UP000028500">
    <property type="component" value="Unassembled WGS sequence"/>
</dbReference>
<evidence type="ECO:0000313" key="1">
    <source>
        <dbReference type="EMBL" id="CDH20822.1"/>
    </source>
</evidence>